<dbReference type="InterPro" id="IPR000524">
    <property type="entry name" value="Tscrpt_reg_HTH_GntR"/>
</dbReference>
<dbReference type="InterPro" id="IPR036388">
    <property type="entry name" value="WH-like_DNA-bd_sf"/>
</dbReference>
<dbReference type="InterPro" id="IPR011711">
    <property type="entry name" value="GntR_C"/>
</dbReference>
<dbReference type="PRINTS" id="PR00035">
    <property type="entry name" value="HTHGNTR"/>
</dbReference>
<dbReference type="AlphaFoldDB" id="A0A498R8C1"/>
<dbReference type="PANTHER" id="PTHR43537:SF5">
    <property type="entry name" value="UXU OPERON TRANSCRIPTIONAL REGULATOR"/>
    <property type="match status" value="1"/>
</dbReference>
<dbReference type="SMART" id="SM00345">
    <property type="entry name" value="HTH_GNTR"/>
    <property type="match status" value="1"/>
</dbReference>
<keyword evidence="1" id="KW-0805">Transcription regulation</keyword>
<sequence>MYVKQTDEFDFSRLLTPKPNESSVDYVINNIKELLLTKKLIPGDRLPAEMELAKFLSVSRGSIREAMKILSAFGIIEIKRGDGTYVSSDIEGKVLFDPLLFSFILSQPEFAELQELRLLLEKDVLRLVIKNATDREIEVLRKCHESLEALKIDNERTADKVLACDLEFHHILGKITRNKLLEKIYNFVMEYFRPYIEQSIHNHSYFSLESKQTHGKILEAIENRDFISAEEAVENSVEVWKNLIFK</sequence>
<feature type="domain" description="HTH gntR-type" evidence="4">
    <location>
        <begin position="21"/>
        <end position="89"/>
    </location>
</feature>
<evidence type="ECO:0000256" key="1">
    <source>
        <dbReference type="ARBA" id="ARBA00023015"/>
    </source>
</evidence>
<organism evidence="5 6">
    <name type="scientific">Lucifera butyrica</name>
    <dbReference type="NCBI Taxonomy" id="1351585"/>
    <lineage>
        <taxon>Bacteria</taxon>
        <taxon>Bacillati</taxon>
        <taxon>Bacillota</taxon>
        <taxon>Negativicutes</taxon>
        <taxon>Veillonellales</taxon>
        <taxon>Veillonellaceae</taxon>
        <taxon>Lucifera</taxon>
    </lineage>
</organism>
<dbReference type="PROSITE" id="PS50949">
    <property type="entry name" value="HTH_GNTR"/>
    <property type="match status" value="1"/>
</dbReference>
<accession>A0A498R8C1</accession>
<gene>
    <name evidence="5" type="ORF">LUCI_2469</name>
</gene>
<dbReference type="Proteomes" id="UP000277811">
    <property type="component" value="Unassembled WGS sequence"/>
</dbReference>
<dbReference type="PANTHER" id="PTHR43537">
    <property type="entry name" value="TRANSCRIPTIONAL REGULATOR, GNTR FAMILY"/>
    <property type="match status" value="1"/>
</dbReference>
<evidence type="ECO:0000313" key="6">
    <source>
        <dbReference type="Proteomes" id="UP000277811"/>
    </source>
</evidence>
<dbReference type="Gene3D" id="1.20.120.530">
    <property type="entry name" value="GntR ligand-binding domain-like"/>
    <property type="match status" value="1"/>
</dbReference>
<evidence type="ECO:0000313" key="5">
    <source>
        <dbReference type="EMBL" id="VBB07225.1"/>
    </source>
</evidence>
<dbReference type="InterPro" id="IPR008920">
    <property type="entry name" value="TF_FadR/GntR_C"/>
</dbReference>
<name>A0A498R8C1_9FIRM</name>
<dbReference type="SUPFAM" id="SSF48008">
    <property type="entry name" value="GntR ligand-binding domain-like"/>
    <property type="match status" value="1"/>
</dbReference>
<dbReference type="Pfam" id="PF00392">
    <property type="entry name" value="GntR"/>
    <property type="match status" value="1"/>
</dbReference>
<keyword evidence="6" id="KW-1185">Reference proteome</keyword>
<keyword evidence="3" id="KW-0804">Transcription</keyword>
<proteinExistence type="predicted"/>
<dbReference type="GO" id="GO:0003700">
    <property type="term" value="F:DNA-binding transcription factor activity"/>
    <property type="evidence" value="ECO:0007669"/>
    <property type="project" value="InterPro"/>
</dbReference>
<dbReference type="SUPFAM" id="SSF46785">
    <property type="entry name" value="Winged helix' DNA-binding domain"/>
    <property type="match status" value="1"/>
</dbReference>
<evidence type="ECO:0000256" key="2">
    <source>
        <dbReference type="ARBA" id="ARBA00023125"/>
    </source>
</evidence>
<evidence type="ECO:0000256" key="3">
    <source>
        <dbReference type="ARBA" id="ARBA00023163"/>
    </source>
</evidence>
<dbReference type="OrthoDB" id="1972820at2"/>
<dbReference type="Pfam" id="PF07729">
    <property type="entry name" value="FCD"/>
    <property type="match status" value="1"/>
</dbReference>
<protein>
    <submittedName>
        <fullName evidence="5">Transcription regulator hth gntr</fullName>
    </submittedName>
</protein>
<dbReference type="EMBL" id="UPPP01000072">
    <property type="protein sequence ID" value="VBB07225.1"/>
    <property type="molecule type" value="Genomic_DNA"/>
</dbReference>
<dbReference type="CDD" id="cd07377">
    <property type="entry name" value="WHTH_GntR"/>
    <property type="match status" value="1"/>
</dbReference>
<dbReference type="Gene3D" id="1.10.10.10">
    <property type="entry name" value="Winged helix-like DNA-binding domain superfamily/Winged helix DNA-binding domain"/>
    <property type="match status" value="1"/>
</dbReference>
<dbReference type="SMART" id="SM00895">
    <property type="entry name" value="FCD"/>
    <property type="match status" value="1"/>
</dbReference>
<dbReference type="InterPro" id="IPR036390">
    <property type="entry name" value="WH_DNA-bd_sf"/>
</dbReference>
<reference evidence="5 6" key="1">
    <citation type="submission" date="2018-06" db="EMBL/GenBank/DDBJ databases">
        <authorList>
            <person name="Strepis N."/>
        </authorList>
    </citation>
    <scope>NUCLEOTIDE SEQUENCE [LARGE SCALE GENOMIC DNA]</scope>
    <source>
        <strain evidence="5">LUCI</strain>
    </source>
</reference>
<evidence type="ECO:0000259" key="4">
    <source>
        <dbReference type="PROSITE" id="PS50949"/>
    </source>
</evidence>
<dbReference type="GO" id="GO:0003677">
    <property type="term" value="F:DNA binding"/>
    <property type="evidence" value="ECO:0007669"/>
    <property type="project" value="UniProtKB-KW"/>
</dbReference>
<keyword evidence="2" id="KW-0238">DNA-binding</keyword>